<dbReference type="Proteomes" id="UP000009022">
    <property type="component" value="Unassembled WGS sequence"/>
</dbReference>
<evidence type="ECO:0000256" key="1">
    <source>
        <dbReference type="ARBA" id="ARBA00000843"/>
    </source>
</evidence>
<evidence type="ECO:0000256" key="10">
    <source>
        <dbReference type="ARBA" id="ARBA00023004"/>
    </source>
</evidence>
<dbReference type="EC" id="3.2.2.31" evidence="4"/>
<dbReference type="GO" id="GO:0051539">
    <property type="term" value="F:4 iron, 4 sulfur cluster binding"/>
    <property type="evidence" value="ECO:0007669"/>
    <property type="project" value="UniProtKB-KW"/>
</dbReference>
<sequence length="218" mass="24575">DVAEIQKCLLAWYDANKRDLPWRRMATVEDIDRRAYSVWVSEIMLQQTQVATVISYYNKWIKKWPTIKALSEATLEEVNELWSGLGYYSRARRLHEGVIKIMTKFNGHMPRNASELHKEIPGIGRYTASAIASISYGEVTGVVDGNVIRVLSRLRAIGAESNSKVAVEAIWFINSGLTLFFMVCNYNAIQAVMELGSTVCTPRNPNCSSCPINDYCLA</sequence>
<evidence type="ECO:0000256" key="8">
    <source>
        <dbReference type="ARBA" id="ARBA00022763"/>
    </source>
</evidence>
<comment type="cofactor">
    <cofactor evidence="2">
        <name>[4Fe-4S] cluster</name>
        <dbReference type="ChEBI" id="CHEBI:49883"/>
    </cofactor>
</comment>
<evidence type="ECO:0000256" key="7">
    <source>
        <dbReference type="ARBA" id="ARBA00022723"/>
    </source>
</evidence>
<comment type="catalytic activity">
    <reaction evidence="1">
        <text>Hydrolyzes free adenine bases from 7,8-dihydro-8-oxoguanine:adenine mismatched double-stranded DNA, leaving an apurinic site.</text>
        <dbReference type="EC" id="3.2.2.31"/>
    </reaction>
</comment>
<dbReference type="SMART" id="SM00478">
    <property type="entry name" value="ENDO3c"/>
    <property type="match status" value="1"/>
</dbReference>
<comment type="similarity">
    <text evidence="3">Belongs to the Nth/MutY family.</text>
</comment>
<dbReference type="OrthoDB" id="10248838at2759"/>
<dbReference type="Gene3D" id="1.10.1670.10">
    <property type="entry name" value="Helix-hairpin-Helix base-excision DNA repair enzymes (C-terminal)"/>
    <property type="match status" value="1"/>
</dbReference>
<evidence type="ECO:0000256" key="2">
    <source>
        <dbReference type="ARBA" id="ARBA00001966"/>
    </source>
</evidence>
<name>B3S3N7_TRIAD</name>
<protein>
    <recommendedName>
        <fullName evidence="5">Adenine DNA glycosylase</fullName>
        <ecNumber evidence="4">3.2.2.31</ecNumber>
    </recommendedName>
</protein>
<keyword evidence="10" id="KW-0408">Iron</keyword>
<evidence type="ECO:0000313" key="15">
    <source>
        <dbReference type="EMBL" id="EDV22310.1"/>
    </source>
</evidence>
<proteinExistence type="inferred from homology"/>
<keyword evidence="9" id="KW-0378">Hydrolase</keyword>
<dbReference type="GO" id="GO:0006284">
    <property type="term" value="P:base-excision repair"/>
    <property type="evidence" value="ECO:0007669"/>
    <property type="project" value="InterPro"/>
</dbReference>
<dbReference type="KEGG" id="tad:TRIADDRAFT_4611"/>
<dbReference type="InterPro" id="IPR023170">
    <property type="entry name" value="HhH_base_excis_C"/>
</dbReference>
<evidence type="ECO:0000313" key="16">
    <source>
        <dbReference type="Proteomes" id="UP000009022"/>
    </source>
</evidence>
<reference evidence="15 16" key="1">
    <citation type="journal article" date="2008" name="Nature">
        <title>The Trichoplax genome and the nature of placozoans.</title>
        <authorList>
            <person name="Srivastava M."/>
            <person name="Begovic E."/>
            <person name="Chapman J."/>
            <person name="Putnam N.H."/>
            <person name="Hellsten U."/>
            <person name="Kawashima T."/>
            <person name="Kuo A."/>
            <person name="Mitros T."/>
            <person name="Salamov A."/>
            <person name="Carpenter M.L."/>
            <person name="Signorovitch A.Y."/>
            <person name="Moreno M.A."/>
            <person name="Kamm K."/>
            <person name="Grimwood J."/>
            <person name="Schmutz J."/>
            <person name="Shapiro H."/>
            <person name="Grigoriev I.V."/>
            <person name="Buss L.W."/>
            <person name="Schierwater B."/>
            <person name="Dellaporta S.L."/>
            <person name="Rokhsar D.S."/>
        </authorList>
    </citation>
    <scope>NUCLEOTIDE SEQUENCE [LARGE SCALE GENOMIC DNA]</scope>
    <source>
        <strain evidence="15 16">Grell-BS-1999</strain>
    </source>
</reference>
<dbReference type="SUPFAM" id="SSF48150">
    <property type="entry name" value="DNA-glycosylase"/>
    <property type="match status" value="1"/>
</dbReference>
<gene>
    <name evidence="15" type="ORF">TRIADDRAFT_4611</name>
</gene>
<dbReference type="InterPro" id="IPR004036">
    <property type="entry name" value="Endonuclease-III-like_CS2"/>
</dbReference>
<dbReference type="PhylomeDB" id="B3S3N7"/>
<accession>B3S3N7</accession>
<organism evidence="15 16">
    <name type="scientific">Trichoplax adhaerens</name>
    <name type="common">Trichoplax reptans</name>
    <dbReference type="NCBI Taxonomy" id="10228"/>
    <lineage>
        <taxon>Eukaryota</taxon>
        <taxon>Metazoa</taxon>
        <taxon>Placozoa</taxon>
        <taxon>Uniplacotomia</taxon>
        <taxon>Trichoplacea</taxon>
        <taxon>Trichoplacidae</taxon>
        <taxon>Trichoplax</taxon>
    </lineage>
</organism>
<keyword evidence="6" id="KW-0004">4Fe-4S</keyword>
<dbReference type="AlphaFoldDB" id="B3S3N7"/>
<dbReference type="FunFam" id="1.10.340.30:FF:000002">
    <property type="entry name" value="Adenine DNA glycosylase"/>
    <property type="match status" value="1"/>
</dbReference>
<dbReference type="STRING" id="10228.B3S3N7"/>
<dbReference type="InterPro" id="IPR003265">
    <property type="entry name" value="HhH-GPD_domain"/>
</dbReference>
<dbReference type="InterPro" id="IPR044298">
    <property type="entry name" value="MIG/MutY"/>
</dbReference>
<keyword evidence="11" id="KW-0411">Iron-sulfur</keyword>
<dbReference type="OMA" id="FARKVCT"/>
<dbReference type="PANTHER" id="PTHR42944:SF1">
    <property type="entry name" value="ADENINE DNA GLYCOSYLASE"/>
    <property type="match status" value="1"/>
</dbReference>
<feature type="domain" description="HhH-GPD" evidence="14">
    <location>
        <begin position="44"/>
        <end position="198"/>
    </location>
</feature>
<dbReference type="Pfam" id="PF00730">
    <property type="entry name" value="HhH-GPD"/>
    <property type="match status" value="1"/>
</dbReference>
<dbReference type="GeneID" id="6756260"/>
<evidence type="ECO:0000256" key="6">
    <source>
        <dbReference type="ARBA" id="ARBA00022485"/>
    </source>
</evidence>
<dbReference type="Pfam" id="PF10576">
    <property type="entry name" value="EndIII_4Fe-2S"/>
    <property type="match status" value="1"/>
</dbReference>
<dbReference type="GO" id="GO:0046872">
    <property type="term" value="F:metal ion binding"/>
    <property type="evidence" value="ECO:0007669"/>
    <property type="project" value="UniProtKB-KW"/>
</dbReference>
<keyword evidence="12" id="KW-0234">DNA repair</keyword>
<evidence type="ECO:0000256" key="12">
    <source>
        <dbReference type="ARBA" id="ARBA00023204"/>
    </source>
</evidence>
<dbReference type="PROSITE" id="PS01155">
    <property type="entry name" value="ENDONUCLEASE_III_2"/>
    <property type="match status" value="1"/>
</dbReference>
<evidence type="ECO:0000259" key="14">
    <source>
        <dbReference type="SMART" id="SM00478"/>
    </source>
</evidence>
<evidence type="ECO:0000256" key="11">
    <source>
        <dbReference type="ARBA" id="ARBA00023014"/>
    </source>
</evidence>
<dbReference type="InterPro" id="IPR011257">
    <property type="entry name" value="DNA_glycosylase"/>
</dbReference>
<feature type="non-terminal residue" evidence="15">
    <location>
        <position position="218"/>
    </location>
</feature>
<keyword evidence="16" id="KW-1185">Reference proteome</keyword>
<keyword evidence="7" id="KW-0479">Metal-binding</keyword>
<dbReference type="CDD" id="cd00056">
    <property type="entry name" value="ENDO3c"/>
    <property type="match status" value="1"/>
</dbReference>
<dbReference type="HOGENOM" id="CLU_012862_2_1_1"/>
<keyword evidence="8" id="KW-0227">DNA damage</keyword>
<evidence type="ECO:0000256" key="13">
    <source>
        <dbReference type="ARBA" id="ARBA00023295"/>
    </source>
</evidence>
<evidence type="ECO:0000256" key="5">
    <source>
        <dbReference type="ARBA" id="ARBA00022023"/>
    </source>
</evidence>
<dbReference type="RefSeq" id="XP_002114854.1">
    <property type="nucleotide sequence ID" value="XM_002114818.1"/>
</dbReference>
<keyword evidence="13" id="KW-0326">Glycosidase</keyword>
<dbReference type="EMBL" id="DS985249">
    <property type="protein sequence ID" value="EDV22310.1"/>
    <property type="molecule type" value="Genomic_DNA"/>
</dbReference>
<dbReference type="InterPro" id="IPR003651">
    <property type="entry name" value="Endonuclease3_FeS-loop_motif"/>
</dbReference>
<dbReference type="eggNOG" id="KOG2457">
    <property type="taxonomic scope" value="Eukaryota"/>
</dbReference>
<evidence type="ECO:0000256" key="4">
    <source>
        <dbReference type="ARBA" id="ARBA00012045"/>
    </source>
</evidence>
<feature type="non-terminal residue" evidence="15">
    <location>
        <position position="1"/>
    </location>
</feature>
<dbReference type="InParanoid" id="B3S3N7"/>
<evidence type="ECO:0000256" key="3">
    <source>
        <dbReference type="ARBA" id="ARBA00008343"/>
    </source>
</evidence>
<dbReference type="Gene3D" id="1.10.340.30">
    <property type="entry name" value="Hypothetical protein, domain 2"/>
    <property type="match status" value="1"/>
</dbReference>
<dbReference type="CTD" id="6756260"/>
<evidence type="ECO:0000256" key="9">
    <source>
        <dbReference type="ARBA" id="ARBA00022801"/>
    </source>
</evidence>
<dbReference type="GO" id="GO:0000701">
    <property type="term" value="F:purine-specific mismatch base pair DNA N-glycosylase activity"/>
    <property type="evidence" value="ECO:0007669"/>
    <property type="project" value="UniProtKB-EC"/>
</dbReference>
<dbReference type="PANTHER" id="PTHR42944">
    <property type="entry name" value="ADENINE DNA GLYCOSYLASE"/>
    <property type="match status" value="1"/>
</dbReference>